<feature type="domain" description="Thioredoxin-like fold" evidence="1">
    <location>
        <begin position="4"/>
        <end position="82"/>
    </location>
</feature>
<evidence type="ECO:0000259" key="1">
    <source>
        <dbReference type="Pfam" id="PF13192"/>
    </source>
</evidence>
<dbReference type="EMBL" id="LSZW01000057">
    <property type="protein sequence ID" value="KXK65669.1"/>
    <property type="molecule type" value="Genomic_DNA"/>
</dbReference>
<gene>
    <name evidence="2" type="ORF">HMPREF3293_01391</name>
</gene>
<dbReference type="Gene3D" id="3.40.30.10">
    <property type="entry name" value="Glutaredoxin"/>
    <property type="match status" value="1"/>
</dbReference>
<evidence type="ECO:0000313" key="2">
    <source>
        <dbReference type="EMBL" id="KXK65669.1"/>
    </source>
</evidence>
<dbReference type="RefSeq" id="WP_066520931.1">
    <property type="nucleotide sequence ID" value="NZ_CABMOF010000004.1"/>
</dbReference>
<name>A0A136Q4T9_9FIRM</name>
<dbReference type="InterPro" id="IPR036249">
    <property type="entry name" value="Thioredoxin-like_sf"/>
</dbReference>
<dbReference type="Proteomes" id="UP000070366">
    <property type="component" value="Unassembled WGS sequence"/>
</dbReference>
<dbReference type="KEGG" id="cmiu:B1H56_12185"/>
<dbReference type="STRING" id="626937.HMPREF3293_01391"/>
<dbReference type="OrthoDB" id="5348456at2"/>
<dbReference type="InterPro" id="IPR012336">
    <property type="entry name" value="Thioredoxin-like_fold"/>
</dbReference>
<dbReference type="CDD" id="cd01659">
    <property type="entry name" value="TRX_superfamily"/>
    <property type="match status" value="1"/>
</dbReference>
<evidence type="ECO:0000313" key="3">
    <source>
        <dbReference type="Proteomes" id="UP000070366"/>
    </source>
</evidence>
<proteinExistence type="predicted"/>
<dbReference type="AlphaFoldDB" id="A0A136Q4T9"/>
<organism evidence="2 3">
    <name type="scientific">Christensenella minuta</name>
    <dbReference type="NCBI Taxonomy" id="626937"/>
    <lineage>
        <taxon>Bacteria</taxon>
        <taxon>Bacillati</taxon>
        <taxon>Bacillota</taxon>
        <taxon>Clostridia</taxon>
        <taxon>Christensenellales</taxon>
        <taxon>Christensenellaceae</taxon>
        <taxon>Christensenella</taxon>
    </lineage>
</organism>
<accession>A0A136Q4T9</accession>
<dbReference type="SUPFAM" id="SSF52833">
    <property type="entry name" value="Thioredoxin-like"/>
    <property type="match status" value="1"/>
</dbReference>
<comment type="caution">
    <text evidence="2">The sequence shown here is derived from an EMBL/GenBank/DDBJ whole genome shotgun (WGS) entry which is preliminary data.</text>
</comment>
<sequence>MARHVKMMVLDGCPHCRHAFELMDELKKEHPEYNQVDVEVIEENREAGKTQGYDYWYVPTFFVDDVKVHEGVPTKDKVERVFTEALK</sequence>
<keyword evidence="3" id="KW-1185">Reference proteome</keyword>
<protein>
    <recommendedName>
        <fullName evidence="1">Thioredoxin-like fold domain-containing protein</fullName>
    </recommendedName>
</protein>
<dbReference type="PATRIC" id="fig|626937.4.peg.1373"/>
<dbReference type="Pfam" id="PF13192">
    <property type="entry name" value="Thioredoxin_3"/>
    <property type="match status" value="1"/>
</dbReference>
<reference evidence="2 3" key="1">
    <citation type="submission" date="2016-02" db="EMBL/GenBank/DDBJ databases">
        <authorList>
            <person name="Wen L."/>
            <person name="He K."/>
            <person name="Yang H."/>
        </authorList>
    </citation>
    <scope>NUCLEOTIDE SEQUENCE [LARGE SCALE GENOMIC DNA]</scope>
    <source>
        <strain evidence="2 3">DSM 22607</strain>
    </source>
</reference>